<dbReference type="SUPFAM" id="SSF103032">
    <property type="entry name" value="Hypothetical protein YwqG"/>
    <property type="match status" value="1"/>
</dbReference>
<dbReference type="Proteomes" id="UP000612282">
    <property type="component" value="Unassembled WGS sequence"/>
</dbReference>
<evidence type="ECO:0008006" key="3">
    <source>
        <dbReference type="Google" id="ProtNLM"/>
    </source>
</evidence>
<evidence type="ECO:0000313" key="2">
    <source>
        <dbReference type="Proteomes" id="UP000612282"/>
    </source>
</evidence>
<sequence>MDDVERFRRLARERGATDGAIDTWLQFNRPKVELHATGDGPPAGRFGGRPLLPESAAWPMMDGRMPYFFLAEVDCAALAPEMPGLPPAGTLQFFVSDFYDAEEGAVFYYPPGTALTDTGPPPGSHEPTVLAGHPLHVRRRGTMPPDPGPEDPTPDYDLDIEDWWDEVMTGEGRMHMGGMAQRLYYGFPGPREFEFEDPYTDAVRLAEFFFDPEEFTEFDPQRIEFMIYPDDLAARAFDRAWVGTTIND</sequence>
<accession>A0ABQ3XLP6</accession>
<reference evidence="1 2" key="1">
    <citation type="submission" date="2021-01" db="EMBL/GenBank/DDBJ databases">
        <title>Whole genome shotgun sequence of Actinoplanes couchii NBRC 106145.</title>
        <authorList>
            <person name="Komaki H."/>
            <person name="Tamura T."/>
        </authorList>
    </citation>
    <scope>NUCLEOTIDE SEQUENCE [LARGE SCALE GENOMIC DNA]</scope>
    <source>
        <strain evidence="1 2">NBRC 106145</strain>
    </source>
</reference>
<gene>
    <name evidence="1" type="ORF">Aco03nite_077290</name>
</gene>
<dbReference type="InterPro" id="IPR015315">
    <property type="entry name" value="DUF1963"/>
</dbReference>
<dbReference type="EMBL" id="BOMG01000096">
    <property type="protein sequence ID" value="GID59325.1"/>
    <property type="molecule type" value="Genomic_DNA"/>
</dbReference>
<keyword evidence="2" id="KW-1185">Reference proteome</keyword>
<dbReference type="Gene3D" id="2.30.320.10">
    <property type="entry name" value="YwqG-like"/>
    <property type="match status" value="1"/>
</dbReference>
<dbReference type="InterPro" id="IPR035948">
    <property type="entry name" value="YwqG-like_sf"/>
</dbReference>
<comment type="caution">
    <text evidence="1">The sequence shown here is derived from an EMBL/GenBank/DDBJ whole genome shotgun (WGS) entry which is preliminary data.</text>
</comment>
<protein>
    <recommendedName>
        <fullName evidence="3">DUF1963 domain-containing protein</fullName>
    </recommendedName>
</protein>
<evidence type="ECO:0000313" key="1">
    <source>
        <dbReference type="EMBL" id="GID59325.1"/>
    </source>
</evidence>
<dbReference type="RefSeq" id="WP_203805324.1">
    <property type="nucleotide sequence ID" value="NZ_BAAAQE010000117.1"/>
</dbReference>
<name>A0ABQ3XLP6_9ACTN</name>
<organism evidence="1 2">
    <name type="scientific">Actinoplanes couchii</name>
    <dbReference type="NCBI Taxonomy" id="403638"/>
    <lineage>
        <taxon>Bacteria</taxon>
        <taxon>Bacillati</taxon>
        <taxon>Actinomycetota</taxon>
        <taxon>Actinomycetes</taxon>
        <taxon>Micromonosporales</taxon>
        <taxon>Micromonosporaceae</taxon>
        <taxon>Actinoplanes</taxon>
    </lineage>
</organism>
<dbReference type="Pfam" id="PF09234">
    <property type="entry name" value="DUF1963"/>
    <property type="match status" value="1"/>
</dbReference>
<proteinExistence type="predicted"/>